<keyword evidence="3" id="KW-0902">Two-component regulatory system</keyword>
<dbReference type="Pfam" id="PF00072">
    <property type="entry name" value="Response_reg"/>
    <property type="match status" value="1"/>
</dbReference>
<dbReference type="EMBL" id="JAMQKC010000005">
    <property type="protein sequence ID" value="MDC3416882.1"/>
    <property type="molecule type" value="Genomic_DNA"/>
</dbReference>
<evidence type="ECO:0000313" key="11">
    <source>
        <dbReference type="EMBL" id="MDC3416882.1"/>
    </source>
</evidence>
<evidence type="ECO:0000256" key="3">
    <source>
        <dbReference type="ARBA" id="ARBA00023012"/>
    </source>
</evidence>
<dbReference type="InterPro" id="IPR001789">
    <property type="entry name" value="Sig_transdc_resp-reg_receiver"/>
</dbReference>
<evidence type="ECO:0000256" key="5">
    <source>
        <dbReference type="ARBA" id="ARBA00023125"/>
    </source>
</evidence>
<evidence type="ECO:0000256" key="1">
    <source>
        <dbReference type="ARBA" id="ARBA00004496"/>
    </source>
</evidence>
<dbReference type="InterPro" id="IPR039420">
    <property type="entry name" value="WalR-like"/>
</dbReference>
<dbReference type="FunFam" id="1.10.10.10:FF:000018">
    <property type="entry name" value="DNA-binding response regulator ResD"/>
    <property type="match status" value="1"/>
</dbReference>
<dbReference type="RefSeq" id="WP_272445917.1">
    <property type="nucleotide sequence ID" value="NZ_JAMQKC010000005.1"/>
</dbReference>
<keyword evidence="6" id="KW-0804">Transcription</keyword>
<feature type="DNA-binding region" description="OmpR/PhoB-type" evidence="8">
    <location>
        <begin position="132"/>
        <end position="231"/>
    </location>
</feature>
<dbReference type="SUPFAM" id="SSF46894">
    <property type="entry name" value="C-terminal effector domain of the bipartite response regulators"/>
    <property type="match status" value="1"/>
</dbReference>
<dbReference type="Pfam" id="PF00486">
    <property type="entry name" value="Trans_reg_C"/>
    <property type="match status" value="1"/>
</dbReference>
<sequence length="233" mass="26585">MLSPKVVILDQEEEERASIRYHLEMEGYRIKCLKGGCGAVGHVLEENPDLIITDVLLPEIDGIELCKQLRNYTDIPIIIVSAKSDTEDKVIGLNAGSDDYIAKPFNPIELVARVNAHIRRSNLMRQKHHQLCQQIKHGDLVIDLSSQLVNINDELVILSAREFKLLTQLARFPGRIFRMDELYEHVWGTKTFVDTGTVMVHISNLRKKLHQKNPTFPYIVTVRGAGYKFNENV</sequence>
<dbReference type="SUPFAM" id="SSF52172">
    <property type="entry name" value="CheY-like"/>
    <property type="match status" value="1"/>
</dbReference>
<dbReference type="Gene3D" id="3.40.50.2300">
    <property type="match status" value="1"/>
</dbReference>
<keyword evidence="2 7" id="KW-0597">Phosphoprotein</keyword>
<gene>
    <name evidence="11" type="ORF">NC799_08105</name>
</gene>
<organism evidence="11 12">
    <name type="scientific">Aquibacillus salsiterrae</name>
    <dbReference type="NCBI Taxonomy" id="2950439"/>
    <lineage>
        <taxon>Bacteria</taxon>
        <taxon>Bacillati</taxon>
        <taxon>Bacillota</taxon>
        <taxon>Bacilli</taxon>
        <taxon>Bacillales</taxon>
        <taxon>Bacillaceae</taxon>
        <taxon>Aquibacillus</taxon>
    </lineage>
</organism>
<dbReference type="Proteomes" id="UP001145069">
    <property type="component" value="Unassembled WGS sequence"/>
</dbReference>
<comment type="caution">
    <text evidence="11">The sequence shown here is derived from an EMBL/GenBank/DDBJ whole genome shotgun (WGS) entry which is preliminary data.</text>
</comment>
<dbReference type="GO" id="GO:0005829">
    <property type="term" value="C:cytosol"/>
    <property type="evidence" value="ECO:0007669"/>
    <property type="project" value="TreeGrafter"/>
</dbReference>
<keyword evidence="5 8" id="KW-0238">DNA-binding</keyword>
<dbReference type="AlphaFoldDB" id="A0A9X3WBW9"/>
<evidence type="ECO:0000256" key="4">
    <source>
        <dbReference type="ARBA" id="ARBA00023015"/>
    </source>
</evidence>
<dbReference type="CDD" id="cd00383">
    <property type="entry name" value="trans_reg_C"/>
    <property type="match status" value="1"/>
</dbReference>
<evidence type="ECO:0000259" key="10">
    <source>
        <dbReference type="PROSITE" id="PS51755"/>
    </source>
</evidence>
<dbReference type="PROSITE" id="PS50110">
    <property type="entry name" value="RESPONSE_REGULATORY"/>
    <property type="match status" value="1"/>
</dbReference>
<feature type="domain" description="OmpR/PhoB-type" evidence="10">
    <location>
        <begin position="132"/>
        <end position="231"/>
    </location>
</feature>
<dbReference type="InterPro" id="IPR011006">
    <property type="entry name" value="CheY-like_superfamily"/>
</dbReference>
<dbReference type="SMART" id="SM00862">
    <property type="entry name" value="Trans_reg_C"/>
    <property type="match status" value="1"/>
</dbReference>
<evidence type="ECO:0000256" key="6">
    <source>
        <dbReference type="ARBA" id="ARBA00023163"/>
    </source>
</evidence>
<dbReference type="InterPro" id="IPR036388">
    <property type="entry name" value="WH-like_DNA-bd_sf"/>
</dbReference>
<name>A0A9X3WBW9_9BACI</name>
<evidence type="ECO:0000259" key="9">
    <source>
        <dbReference type="PROSITE" id="PS50110"/>
    </source>
</evidence>
<dbReference type="GO" id="GO:0000976">
    <property type="term" value="F:transcription cis-regulatory region binding"/>
    <property type="evidence" value="ECO:0007669"/>
    <property type="project" value="TreeGrafter"/>
</dbReference>
<dbReference type="InterPro" id="IPR016032">
    <property type="entry name" value="Sig_transdc_resp-reg_C-effctor"/>
</dbReference>
<dbReference type="PANTHER" id="PTHR48111:SF40">
    <property type="entry name" value="PHOSPHATE REGULON TRANSCRIPTIONAL REGULATORY PROTEIN PHOB"/>
    <property type="match status" value="1"/>
</dbReference>
<dbReference type="PROSITE" id="PS51755">
    <property type="entry name" value="OMPR_PHOB"/>
    <property type="match status" value="1"/>
</dbReference>
<dbReference type="SMART" id="SM00448">
    <property type="entry name" value="REC"/>
    <property type="match status" value="1"/>
</dbReference>
<evidence type="ECO:0000256" key="8">
    <source>
        <dbReference type="PROSITE-ProRule" id="PRU01091"/>
    </source>
</evidence>
<protein>
    <submittedName>
        <fullName evidence="11">Response regulator transcription factor</fullName>
    </submittedName>
</protein>
<dbReference type="GO" id="GO:0032993">
    <property type="term" value="C:protein-DNA complex"/>
    <property type="evidence" value="ECO:0007669"/>
    <property type="project" value="TreeGrafter"/>
</dbReference>
<evidence type="ECO:0000256" key="2">
    <source>
        <dbReference type="ARBA" id="ARBA00022553"/>
    </source>
</evidence>
<feature type="modified residue" description="4-aspartylphosphate" evidence="7">
    <location>
        <position position="54"/>
    </location>
</feature>
<proteinExistence type="predicted"/>
<comment type="subcellular location">
    <subcellularLocation>
        <location evidence="1">Cytoplasm</location>
    </subcellularLocation>
</comment>
<reference evidence="11" key="1">
    <citation type="submission" date="2022-06" db="EMBL/GenBank/DDBJ databases">
        <title>Aquibacillus sp. a new bacterium isolated from soil saline samples.</title>
        <authorList>
            <person name="Galisteo C."/>
            <person name="De La Haba R."/>
            <person name="Sanchez-Porro C."/>
            <person name="Ventosa A."/>
        </authorList>
    </citation>
    <scope>NUCLEOTIDE SEQUENCE</scope>
    <source>
        <strain evidence="11">3ASR75-54</strain>
    </source>
</reference>
<dbReference type="GO" id="GO:0000156">
    <property type="term" value="F:phosphorelay response regulator activity"/>
    <property type="evidence" value="ECO:0007669"/>
    <property type="project" value="TreeGrafter"/>
</dbReference>
<dbReference type="Gene3D" id="1.10.10.10">
    <property type="entry name" value="Winged helix-like DNA-binding domain superfamily/Winged helix DNA-binding domain"/>
    <property type="match status" value="1"/>
</dbReference>
<keyword evidence="4" id="KW-0805">Transcription regulation</keyword>
<feature type="domain" description="Response regulatory" evidence="9">
    <location>
        <begin position="5"/>
        <end position="118"/>
    </location>
</feature>
<evidence type="ECO:0000313" key="12">
    <source>
        <dbReference type="Proteomes" id="UP001145069"/>
    </source>
</evidence>
<evidence type="ECO:0000256" key="7">
    <source>
        <dbReference type="PROSITE-ProRule" id="PRU00169"/>
    </source>
</evidence>
<accession>A0A9X3WBW9</accession>
<keyword evidence="12" id="KW-1185">Reference proteome</keyword>
<dbReference type="Gene3D" id="6.10.250.690">
    <property type="match status" value="1"/>
</dbReference>
<dbReference type="InterPro" id="IPR001867">
    <property type="entry name" value="OmpR/PhoB-type_DNA-bd"/>
</dbReference>
<dbReference type="PANTHER" id="PTHR48111">
    <property type="entry name" value="REGULATOR OF RPOS"/>
    <property type="match status" value="1"/>
</dbReference>
<dbReference type="GO" id="GO:0006355">
    <property type="term" value="P:regulation of DNA-templated transcription"/>
    <property type="evidence" value="ECO:0007669"/>
    <property type="project" value="InterPro"/>
</dbReference>